<feature type="compositionally biased region" description="Polar residues" evidence="1">
    <location>
        <begin position="101"/>
        <end position="116"/>
    </location>
</feature>
<feature type="region of interest" description="Disordered" evidence="1">
    <location>
        <begin position="95"/>
        <end position="116"/>
    </location>
</feature>
<evidence type="ECO:0000313" key="2">
    <source>
        <dbReference type="EMBL" id="KAK3873425.1"/>
    </source>
</evidence>
<name>A0AAE1FHF3_PETCI</name>
<accession>A0AAE1FHF3</accession>
<evidence type="ECO:0000313" key="3">
    <source>
        <dbReference type="Proteomes" id="UP001286313"/>
    </source>
</evidence>
<proteinExistence type="predicted"/>
<dbReference type="PANTHER" id="PTHR46113:SF1">
    <property type="entry name" value="PEPTIDASE M17 LEUCYL AMINOPEPTIDASE N-TERMINAL DOMAIN-CONTAINING PROTEIN"/>
    <property type="match status" value="1"/>
</dbReference>
<dbReference type="Proteomes" id="UP001286313">
    <property type="component" value="Unassembled WGS sequence"/>
</dbReference>
<sequence>MPFAVRYCIHSATASDFASEGSKLLFERLKFKTSFLSTEPEIWPGDEDFKAGVTVVGGLRITNDTAKRGIALIHAFNTKITKSEDQRQHLLQVVEEHRRTQPGTSKQGLPSKSRQQ</sequence>
<dbReference type="PANTHER" id="PTHR46113">
    <property type="entry name" value="SNAC DOMAIN-CONTAINING PROTEIN"/>
    <property type="match status" value="1"/>
</dbReference>
<keyword evidence="3" id="KW-1185">Reference proteome</keyword>
<gene>
    <name evidence="2" type="ORF">Pcinc_021558</name>
</gene>
<reference evidence="2" key="1">
    <citation type="submission" date="2023-10" db="EMBL/GenBank/DDBJ databases">
        <title>Genome assemblies of two species of porcelain crab, Petrolisthes cinctipes and Petrolisthes manimaculis (Anomura: Porcellanidae).</title>
        <authorList>
            <person name="Angst P."/>
        </authorList>
    </citation>
    <scope>NUCLEOTIDE SEQUENCE</scope>
    <source>
        <strain evidence="2">PB745_01</strain>
        <tissue evidence="2">Gill</tissue>
    </source>
</reference>
<dbReference type="AlphaFoldDB" id="A0AAE1FHF3"/>
<dbReference type="EMBL" id="JAWQEG010002224">
    <property type="protein sequence ID" value="KAK3873425.1"/>
    <property type="molecule type" value="Genomic_DNA"/>
</dbReference>
<organism evidence="2 3">
    <name type="scientific">Petrolisthes cinctipes</name>
    <name type="common">Flat porcelain crab</name>
    <dbReference type="NCBI Taxonomy" id="88211"/>
    <lineage>
        <taxon>Eukaryota</taxon>
        <taxon>Metazoa</taxon>
        <taxon>Ecdysozoa</taxon>
        <taxon>Arthropoda</taxon>
        <taxon>Crustacea</taxon>
        <taxon>Multicrustacea</taxon>
        <taxon>Malacostraca</taxon>
        <taxon>Eumalacostraca</taxon>
        <taxon>Eucarida</taxon>
        <taxon>Decapoda</taxon>
        <taxon>Pleocyemata</taxon>
        <taxon>Anomura</taxon>
        <taxon>Galatheoidea</taxon>
        <taxon>Porcellanidae</taxon>
        <taxon>Petrolisthes</taxon>
    </lineage>
</organism>
<protein>
    <submittedName>
        <fullName evidence="2">Uncharacterized protein</fullName>
    </submittedName>
</protein>
<evidence type="ECO:0000256" key="1">
    <source>
        <dbReference type="SAM" id="MobiDB-lite"/>
    </source>
</evidence>
<comment type="caution">
    <text evidence="2">The sequence shown here is derived from an EMBL/GenBank/DDBJ whole genome shotgun (WGS) entry which is preliminary data.</text>
</comment>